<sequence length="46" mass="5161">MNFALLLSQLPHVQESRAHYNAMLSLGAHKPKRAAAFWRSLKALVS</sequence>
<organism evidence="1 2">
    <name type="scientific">Paraburkholderia piptadeniae</name>
    <dbReference type="NCBI Taxonomy" id="1701573"/>
    <lineage>
        <taxon>Bacteria</taxon>
        <taxon>Pseudomonadati</taxon>
        <taxon>Pseudomonadota</taxon>
        <taxon>Betaproteobacteria</taxon>
        <taxon>Burkholderiales</taxon>
        <taxon>Burkholderiaceae</taxon>
        <taxon>Paraburkholderia</taxon>
    </lineage>
</organism>
<dbReference type="AlphaFoldDB" id="A0A1N7SEK4"/>
<reference evidence="1" key="1">
    <citation type="submission" date="2016-12" db="EMBL/GenBank/DDBJ databases">
        <authorList>
            <person name="Moulin L."/>
        </authorList>
    </citation>
    <scope>NUCLEOTIDE SEQUENCE [LARGE SCALE GENOMIC DNA]</scope>
    <source>
        <strain evidence="1">STM 7183</strain>
    </source>
</reference>
<keyword evidence="2" id="KW-1185">Reference proteome</keyword>
<proteinExistence type="predicted"/>
<protein>
    <submittedName>
        <fullName evidence="1">Uncharacterized protein</fullName>
    </submittedName>
</protein>
<evidence type="ECO:0000313" key="1">
    <source>
        <dbReference type="EMBL" id="SIT45801.1"/>
    </source>
</evidence>
<dbReference type="EMBL" id="CYGY02000048">
    <property type="protein sequence ID" value="SIT45801.1"/>
    <property type="molecule type" value="Genomic_DNA"/>
</dbReference>
<dbReference type="Proteomes" id="UP000195569">
    <property type="component" value="Unassembled WGS sequence"/>
</dbReference>
<gene>
    <name evidence="1" type="ORF">BN2476_480019</name>
</gene>
<evidence type="ECO:0000313" key="2">
    <source>
        <dbReference type="Proteomes" id="UP000195569"/>
    </source>
</evidence>
<dbReference type="RefSeq" id="WP_162849264.1">
    <property type="nucleotide sequence ID" value="NZ_CYGY02000048.1"/>
</dbReference>
<accession>A0A1N7SEK4</accession>
<name>A0A1N7SEK4_9BURK</name>
<comment type="caution">
    <text evidence="1">The sequence shown here is derived from an EMBL/GenBank/DDBJ whole genome shotgun (WGS) entry which is preliminary data.</text>
</comment>